<dbReference type="RefSeq" id="XP_062730160.1">
    <property type="nucleotide sequence ID" value="XM_062873092.1"/>
</dbReference>
<comment type="caution">
    <text evidence="1">The sequence shown here is derived from an EMBL/GenBank/DDBJ whole genome shotgun (WGS) entry which is preliminary data.</text>
</comment>
<name>A0ABR0FDM1_9PEZI</name>
<sequence length="180" mass="21299">MGYNNQRDKAFNTVPPVVDELSRGMYPMSVDGLGDDPMPLWLILAASLHLDVVRLLGDEIDHPWCEMVAFDPLVCQTIKDHRPLLDFHRDEISKRIKRSGSWDILILGILQQREFKLTGYLRRRLWKTPPRDVLPVEDFQKLKRKLLEDVEYRKTLLFTDEMREDAKRQRVIWFGVENPR</sequence>
<dbReference type="EMBL" id="JAFFGZ010000008">
    <property type="protein sequence ID" value="KAK4641184.1"/>
    <property type="molecule type" value="Genomic_DNA"/>
</dbReference>
<organism evidence="1 2">
    <name type="scientific">Podospora bellae-mahoneyi</name>
    <dbReference type="NCBI Taxonomy" id="2093777"/>
    <lineage>
        <taxon>Eukaryota</taxon>
        <taxon>Fungi</taxon>
        <taxon>Dikarya</taxon>
        <taxon>Ascomycota</taxon>
        <taxon>Pezizomycotina</taxon>
        <taxon>Sordariomycetes</taxon>
        <taxon>Sordariomycetidae</taxon>
        <taxon>Sordariales</taxon>
        <taxon>Podosporaceae</taxon>
        <taxon>Podospora</taxon>
    </lineage>
</organism>
<accession>A0ABR0FDM1</accession>
<dbReference type="Proteomes" id="UP001322138">
    <property type="component" value="Unassembled WGS sequence"/>
</dbReference>
<protein>
    <submittedName>
        <fullName evidence="1">Uncharacterized protein</fullName>
    </submittedName>
</protein>
<evidence type="ECO:0000313" key="1">
    <source>
        <dbReference type="EMBL" id="KAK4641184.1"/>
    </source>
</evidence>
<reference evidence="1 2" key="1">
    <citation type="journal article" date="2023" name="bioRxiv">
        <title>High-quality genome assemblies of four members of thePodospora anserinaspecies complex.</title>
        <authorList>
            <person name="Ament-Velasquez S.L."/>
            <person name="Vogan A.A."/>
            <person name="Wallerman O."/>
            <person name="Hartmann F."/>
            <person name="Gautier V."/>
            <person name="Silar P."/>
            <person name="Giraud T."/>
            <person name="Johannesson H."/>
        </authorList>
    </citation>
    <scope>NUCLEOTIDE SEQUENCE [LARGE SCALE GENOMIC DNA]</scope>
    <source>
        <strain evidence="1 2">CBS 112042</strain>
    </source>
</reference>
<evidence type="ECO:0000313" key="2">
    <source>
        <dbReference type="Proteomes" id="UP001322138"/>
    </source>
</evidence>
<keyword evidence="2" id="KW-1185">Reference proteome</keyword>
<proteinExistence type="predicted"/>
<dbReference type="GeneID" id="87892462"/>
<gene>
    <name evidence="1" type="ORF">QC761_0099590</name>
</gene>